<dbReference type="AlphaFoldDB" id="A0A0F9TLV9"/>
<sequence>MSLEDSLECTPQFTITFKKKGGSVMNYTKKIARKAKRQKEQDNLARRKKIEKAAPELLEACKLFKKFVEIMPDETEFSLGSALALKEAMDKNNQAIAKAEA</sequence>
<organism evidence="1">
    <name type="scientific">marine sediment metagenome</name>
    <dbReference type="NCBI Taxonomy" id="412755"/>
    <lineage>
        <taxon>unclassified sequences</taxon>
        <taxon>metagenomes</taxon>
        <taxon>ecological metagenomes</taxon>
    </lineage>
</organism>
<evidence type="ECO:0000313" key="1">
    <source>
        <dbReference type="EMBL" id="KKN75882.1"/>
    </source>
</evidence>
<comment type="caution">
    <text evidence="1">The sequence shown here is derived from an EMBL/GenBank/DDBJ whole genome shotgun (WGS) entry which is preliminary data.</text>
</comment>
<gene>
    <name evidence="1" type="ORF">LCGC14_0375900</name>
</gene>
<name>A0A0F9TLV9_9ZZZZ</name>
<dbReference type="EMBL" id="LAZR01000302">
    <property type="protein sequence ID" value="KKN75882.1"/>
    <property type="molecule type" value="Genomic_DNA"/>
</dbReference>
<protein>
    <submittedName>
        <fullName evidence="1">Uncharacterized protein</fullName>
    </submittedName>
</protein>
<proteinExistence type="predicted"/>
<reference evidence="1" key="1">
    <citation type="journal article" date="2015" name="Nature">
        <title>Complex archaea that bridge the gap between prokaryotes and eukaryotes.</title>
        <authorList>
            <person name="Spang A."/>
            <person name="Saw J.H."/>
            <person name="Jorgensen S.L."/>
            <person name="Zaremba-Niedzwiedzka K."/>
            <person name="Martijn J."/>
            <person name="Lind A.E."/>
            <person name="van Eijk R."/>
            <person name="Schleper C."/>
            <person name="Guy L."/>
            <person name="Ettema T.J."/>
        </authorList>
    </citation>
    <scope>NUCLEOTIDE SEQUENCE</scope>
</reference>
<accession>A0A0F9TLV9</accession>